<evidence type="ECO:0000256" key="5">
    <source>
        <dbReference type="HAMAP-Rule" id="MF_00651"/>
    </source>
</evidence>
<dbReference type="Proteomes" id="UP000276301">
    <property type="component" value="Unassembled WGS sequence"/>
</dbReference>
<name>A0A498CK46_9FIRM</name>
<comment type="function">
    <text evidence="5">Could be a nuclease involved in processing of the 5'-end of pre-16S rRNA.</text>
</comment>
<dbReference type="SUPFAM" id="SSF53098">
    <property type="entry name" value="Ribonuclease H-like"/>
    <property type="match status" value="1"/>
</dbReference>
<keyword evidence="3 5" id="KW-0540">Nuclease</keyword>
<feature type="domain" description="YqgF/RNase H-like" evidence="6">
    <location>
        <begin position="1"/>
        <end position="101"/>
    </location>
</feature>
<evidence type="ECO:0000256" key="2">
    <source>
        <dbReference type="ARBA" id="ARBA00022517"/>
    </source>
</evidence>
<dbReference type="InterPro" id="IPR037027">
    <property type="entry name" value="YqgF/RNaseH-like_dom_sf"/>
</dbReference>
<evidence type="ECO:0000313" key="8">
    <source>
        <dbReference type="Proteomes" id="UP000276301"/>
    </source>
</evidence>
<dbReference type="NCBIfam" id="TIGR00250">
    <property type="entry name" value="RNAse_H_YqgF"/>
    <property type="match status" value="1"/>
</dbReference>
<comment type="similarity">
    <text evidence="5">Belongs to the YqgF HJR family.</text>
</comment>
<dbReference type="CDD" id="cd16964">
    <property type="entry name" value="YqgF"/>
    <property type="match status" value="1"/>
</dbReference>
<dbReference type="InterPro" id="IPR005227">
    <property type="entry name" value="YqgF"/>
</dbReference>
<evidence type="ECO:0000256" key="4">
    <source>
        <dbReference type="ARBA" id="ARBA00022801"/>
    </source>
</evidence>
<dbReference type="GO" id="GO:0005829">
    <property type="term" value="C:cytosol"/>
    <property type="evidence" value="ECO:0007669"/>
    <property type="project" value="TreeGrafter"/>
</dbReference>
<evidence type="ECO:0000259" key="6">
    <source>
        <dbReference type="SMART" id="SM00732"/>
    </source>
</evidence>
<accession>A0A498CK46</accession>
<comment type="subcellular location">
    <subcellularLocation>
        <location evidence="5">Cytoplasm</location>
    </subcellularLocation>
</comment>
<organism evidence="7 8">
    <name type="scientific">Anaerotruncus massiliensis</name>
    <name type="common">ex Liu et al. 2021</name>
    <dbReference type="NCBI Taxonomy" id="2321404"/>
    <lineage>
        <taxon>Bacteria</taxon>
        <taxon>Bacillati</taxon>
        <taxon>Bacillota</taxon>
        <taxon>Clostridia</taxon>
        <taxon>Eubacteriales</taxon>
        <taxon>Oscillospiraceae</taxon>
        <taxon>Anaerotruncus</taxon>
    </lineage>
</organism>
<dbReference type="Pfam" id="PF03652">
    <property type="entry name" value="RuvX"/>
    <property type="match status" value="1"/>
</dbReference>
<dbReference type="AlphaFoldDB" id="A0A498CK46"/>
<dbReference type="GO" id="GO:0000967">
    <property type="term" value="P:rRNA 5'-end processing"/>
    <property type="evidence" value="ECO:0007669"/>
    <property type="project" value="UniProtKB-UniRule"/>
</dbReference>
<sequence length="142" mass="15497">MKIMAVDFGDARTGLACCDRTEYLASPIGVIHDKDFGSVVQKVAASASEYGAEMVIVGHPINMDGSEGPRAQLCADFADQLARLVNVPVRLWDERGTTVSATGYLNATNTRGKKRKEVIDEVAATIILESYMNYRCNHPDED</sequence>
<evidence type="ECO:0000256" key="3">
    <source>
        <dbReference type="ARBA" id="ARBA00022722"/>
    </source>
</evidence>
<evidence type="ECO:0000313" key="7">
    <source>
        <dbReference type="EMBL" id="RLL09023.1"/>
    </source>
</evidence>
<dbReference type="RefSeq" id="WP_121587323.1">
    <property type="nucleotide sequence ID" value="NZ_RCHT01000025.1"/>
</dbReference>
<dbReference type="InterPro" id="IPR006641">
    <property type="entry name" value="YqgF/RNaseH-like_dom"/>
</dbReference>
<dbReference type="GO" id="GO:0016788">
    <property type="term" value="F:hydrolase activity, acting on ester bonds"/>
    <property type="evidence" value="ECO:0007669"/>
    <property type="project" value="UniProtKB-UniRule"/>
</dbReference>
<proteinExistence type="inferred from homology"/>
<dbReference type="EMBL" id="RCHT01000025">
    <property type="protein sequence ID" value="RLL09023.1"/>
    <property type="molecule type" value="Genomic_DNA"/>
</dbReference>
<dbReference type="SMART" id="SM00732">
    <property type="entry name" value="YqgFc"/>
    <property type="match status" value="1"/>
</dbReference>
<evidence type="ECO:0000256" key="1">
    <source>
        <dbReference type="ARBA" id="ARBA00022490"/>
    </source>
</evidence>
<gene>
    <name evidence="7" type="primary">ruvX</name>
    <name evidence="7" type="ORF">D4A47_11055</name>
</gene>
<dbReference type="PANTHER" id="PTHR33317:SF4">
    <property type="entry name" value="POLYNUCLEOTIDYL TRANSFERASE, RIBONUCLEASE H-LIKE SUPERFAMILY PROTEIN"/>
    <property type="match status" value="1"/>
</dbReference>
<keyword evidence="8" id="KW-1185">Reference proteome</keyword>
<dbReference type="HAMAP" id="MF_00651">
    <property type="entry name" value="Nuclease_YqgF"/>
    <property type="match status" value="1"/>
</dbReference>
<reference evidence="7 8" key="1">
    <citation type="submission" date="2018-10" db="EMBL/GenBank/DDBJ databases">
        <title>Anaerotruncus faecis sp. nov., isolated from human feces.</title>
        <authorList>
            <person name="Wang Y.-J."/>
        </authorList>
    </citation>
    <scope>NUCLEOTIDE SEQUENCE [LARGE SCALE GENOMIC DNA]</scope>
    <source>
        <strain evidence="7 8">22A2-44</strain>
    </source>
</reference>
<dbReference type="PANTHER" id="PTHR33317">
    <property type="entry name" value="POLYNUCLEOTIDYL TRANSFERASE, RIBONUCLEASE H-LIKE SUPERFAMILY PROTEIN"/>
    <property type="match status" value="1"/>
</dbReference>
<keyword evidence="4 5" id="KW-0378">Hydrolase</keyword>
<keyword evidence="2 5" id="KW-0690">Ribosome biogenesis</keyword>
<comment type="caution">
    <text evidence="7">The sequence shown here is derived from an EMBL/GenBank/DDBJ whole genome shotgun (WGS) entry which is preliminary data.</text>
</comment>
<dbReference type="Gene3D" id="3.30.420.140">
    <property type="entry name" value="YqgF/RNase H-like domain"/>
    <property type="match status" value="1"/>
</dbReference>
<dbReference type="InterPro" id="IPR012337">
    <property type="entry name" value="RNaseH-like_sf"/>
</dbReference>
<dbReference type="EC" id="3.1.-.-" evidence="5"/>
<dbReference type="GO" id="GO:0004518">
    <property type="term" value="F:nuclease activity"/>
    <property type="evidence" value="ECO:0007669"/>
    <property type="project" value="UniProtKB-KW"/>
</dbReference>
<keyword evidence="1 5" id="KW-0963">Cytoplasm</keyword>
<protein>
    <recommendedName>
        <fullName evidence="5">Putative pre-16S rRNA nuclease</fullName>
        <ecNumber evidence="5">3.1.-.-</ecNumber>
    </recommendedName>
</protein>